<dbReference type="eggNOG" id="COG0582">
    <property type="taxonomic scope" value="Bacteria"/>
</dbReference>
<dbReference type="EMBL" id="AECQ01000027">
    <property type="protein sequence ID" value="EFW24208.1"/>
    <property type="molecule type" value="Genomic_DNA"/>
</dbReference>
<keyword evidence="2 4" id="KW-0238">DNA-binding</keyword>
<dbReference type="Pfam" id="PF00589">
    <property type="entry name" value="Phage_integrase"/>
    <property type="match status" value="1"/>
</dbReference>
<proteinExistence type="inferred from homology"/>
<feature type="domain" description="Tyr recombinase" evidence="5">
    <location>
        <begin position="156"/>
        <end position="337"/>
    </location>
</feature>
<dbReference type="PANTHER" id="PTHR30349:SF64">
    <property type="entry name" value="PROPHAGE INTEGRASE INTD-RELATED"/>
    <property type="match status" value="1"/>
</dbReference>
<dbReference type="SUPFAM" id="SSF56349">
    <property type="entry name" value="DNA breaking-rejoining enzymes"/>
    <property type="match status" value="1"/>
</dbReference>
<evidence type="ECO:0000256" key="1">
    <source>
        <dbReference type="ARBA" id="ARBA00008857"/>
    </source>
</evidence>
<dbReference type="PANTHER" id="PTHR30349">
    <property type="entry name" value="PHAGE INTEGRASE-RELATED"/>
    <property type="match status" value="1"/>
</dbReference>
<dbReference type="CDD" id="cd01189">
    <property type="entry name" value="INT_ICEBs1_C_like"/>
    <property type="match status" value="1"/>
</dbReference>
<evidence type="ECO:0000256" key="2">
    <source>
        <dbReference type="ARBA" id="ARBA00023125"/>
    </source>
</evidence>
<dbReference type="InterPro" id="IPR013762">
    <property type="entry name" value="Integrase-like_cat_sf"/>
</dbReference>
<gene>
    <name evidence="7" type="ORF">HMPREF9430_01298</name>
</gene>
<dbReference type="InterPro" id="IPR010998">
    <property type="entry name" value="Integrase_recombinase_N"/>
</dbReference>
<organism evidence="7 8">
    <name type="scientific">Solobacterium moorei F0204</name>
    <dbReference type="NCBI Taxonomy" id="706433"/>
    <lineage>
        <taxon>Bacteria</taxon>
        <taxon>Bacillati</taxon>
        <taxon>Bacillota</taxon>
        <taxon>Erysipelotrichia</taxon>
        <taxon>Erysipelotrichales</taxon>
        <taxon>Erysipelotrichaceae</taxon>
        <taxon>Solobacterium</taxon>
    </lineage>
</organism>
<feature type="domain" description="Core-binding (CB)" evidence="6">
    <location>
        <begin position="54"/>
        <end position="133"/>
    </location>
</feature>
<evidence type="ECO:0000259" key="6">
    <source>
        <dbReference type="PROSITE" id="PS51900"/>
    </source>
</evidence>
<keyword evidence="8" id="KW-1185">Reference proteome</keyword>
<reference evidence="7 8" key="1">
    <citation type="submission" date="2010-08" db="EMBL/GenBank/DDBJ databases">
        <authorList>
            <person name="Weinstock G."/>
            <person name="Sodergren E."/>
            <person name="Clifton S."/>
            <person name="Fulton L."/>
            <person name="Fulton B."/>
            <person name="Courtney L."/>
            <person name="Fronick C."/>
            <person name="Harrison M."/>
            <person name="Strong C."/>
            <person name="Farmer C."/>
            <person name="Delahaunty K."/>
            <person name="Markovic C."/>
            <person name="Hall O."/>
            <person name="Minx P."/>
            <person name="Tomlinson C."/>
            <person name="Mitreva M."/>
            <person name="Hou S."/>
            <person name="Chen J."/>
            <person name="Wollam A."/>
            <person name="Pepin K.H."/>
            <person name="Johnson M."/>
            <person name="Bhonagiri V."/>
            <person name="Zhang X."/>
            <person name="Suruliraj S."/>
            <person name="Warren W."/>
            <person name="Chinwalla A."/>
            <person name="Mardis E.R."/>
            <person name="Wilson R.K."/>
        </authorList>
    </citation>
    <scope>NUCLEOTIDE SEQUENCE [LARGE SCALE GENOMIC DNA]</scope>
    <source>
        <strain evidence="7 8">F0204</strain>
    </source>
</reference>
<evidence type="ECO:0000313" key="7">
    <source>
        <dbReference type="EMBL" id="EFW24208.1"/>
    </source>
</evidence>
<dbReference type="Proteomes" id="UP000004097">
    <property type="component" value="Unassembled WGS sequence"/>
</dbReference>
<keyword evidence="3" id="KW-0233">DNA recombination</keyword>
<sequence>MIGYDEVRKTYFVLIEYRDQNGKRLQKKKRGFTTKREARAWENETRDKLCRNVMDFRTLATTYFATLEVTRSTHDLRMRRLDTYMSLLLDQDVRDITKPIMQEWRVWLSEQDISSTTKNNILTLCKSIFRFGFQAYGLPDPAVVLRPFKKKPTEVKTMQVWTIDEFNQFIFVVDNPVYHALFRLLFWTGMRRGEALALTRDDLLPNNQISINKSFRRRIDGIGPTKNAASVRTITVDELTYRELEAICAHAEGPYIFGGKQPISTQTVNQLFDRKVALAGVKRIRLHDLRHSHASILLNDPTISVAAVSARLGHSNVATTMKVYTHVIDKATKSLNDKIASMSKIQ</sequence>
<dbReference type="InterPro" id="IPR028259">
    <property type="entry name" value="AP2-like_int_N"/>
</dbReference>
<dbReference type="GO" id="GO:0006310">
    <property type="term" value="P:DNA recombination"/>
    <property type="evidence" value="ECO:0007669"/>
    <property type="project" value="UniProtKB-KW"/>
</dbReference>
<dbReference type="Pfam" id="PF14657">
    <property type="entry name" value="Arm-DNA-bind_4"/>
    <property type="match status" value="1"/>
</dbReference>
<dbReference type="PROSITE" id="PS51898">
    <property type="entry name" value="TYR_RECOMBINASE"/>
    <property type="match status" value="1"/>
</dbReference>
<protein>
    <submittedName>
        <fullName evidence="7">Site-specific recombinase, phage integrase family</fullName>
    </submittedName>
</protein>
<dbReference type="InterPro" id="IPR011010">
    <property type="entry name" value="DNA_brk_join_enz"/>
</dbReference>
<dbReference type="InterPro" id="IPR002104">
    <property type="entry name" value="Integrase_catalytic"/>
</dbReference>
<evidence type="ECO:0000256" key="4">
    <source>
        <dbReference type="PROSITE-ProRule" id="PRU01248"/>
    </source>
</evidence>
<dbReference type="GO" id="GO:0003677">
    <property type="term" value="F:DNA binding"/>
    <property type="evidence" value="ECO:0007669"/>
    <property type="project" value="UniProtKB-UniRule"/>
</dbReference>
<evidence type="ECO:0000256" key="3">
    <source>
        <dbReference type="ARBA" id="ARBA00023172"/>
    </source>
</evidence>
<dbReference type="InterPro" id="IPR044068">
    <property type="entry name" value="CB"/>
</dbReference>
<dbReference type="AlphaFoldDB" id="E7MP27"/>
<dbReference type="InterPro" id="IPR050090">
    <property type="entry name" value="Tyrosine_recombinase_XerCD"/>
</dbReference>
<dbReference type="OrthoDB" id="9803188at2"/>
<comment type="caution">
    <text evidence="7">The sequence shown here is derived from an EMBL/GenBank/DDBJ whole genome shotgun (WGS) entry which is preliminary data.</text>
</comment>
<dbReference type="STRING" id="706433.HMPREF9430_01298"/>
<accession>E7MP27</accession>
<dbReference type="PROSITE" id="PS51900">
    <property type="entry name" value="CB"/>
    <property type="match status" value="1"/>
</dbReference>
<dbReference type="Gene3D" id="1.10.443.10">
    <property type="entry name" value="Intergrase catalytic core"/>
    <property type="match status" value="1"/>
</dbReference>
<evidence type="ECO:0000259" key="5">
    <source>
        <dbReference type="PROSITE" id="PS51898"/>
    </source>
</evidence>
<dbReference type="GO" id="GO:0015074">
    <property type="term" value="P:DNA integration"/>
    <property type="evidence" value="ECO:0007669"/>
    <property type="project" value="InterPro"/>
</dbReference>
<dbReference type="HOGENOM" id="CLU_027562_17_0_9"/>
<dbReference type="Gene3D" id="1.10.150.130">
    <property type="match status" value="1"/>
</dbReference>
<evidence type="ECO:0000313" key="8">
    <source>
        <dbReference type="Proteomes" id="UP000004097"/>
    </source>
</evidence>
<name>E7MP27_9FIRM</name>
<comment type="similarity">
    <text evidence="1">Belongs to the 'phage' integrase family.</text>
</comment>
<dbReference type="RefSeq" id="WP_006526115.1">
    <property type="nucleotide sequence ID" value="NZ_GL637664.1"/>
</dbReference>